<reference evidence="5" key="2">
    <citation type="submission" date="2020-05" db="UniProtKB">
        <authorList>
            <consortium name="EnsemblMetazoa"/>
        </authorList>
    </citation>
    <scope>IDENTIFICATION</scope>
</reference>
<dbReference type="AlphaFoldDB" id="A0A084VTA8"/>
<protein>
    <submittedName>
        <fullName evidence="4">AGAP002760-PA-like protein</fullName>
    </submittedName>
</protein>
<keyword evidence="6" id="KW-1185">Reference proteome</keyword>
<evidence type="ECO:0000259" key="3">
    <source>
        <dbReference type="PROSITE" id="PS50172"/>
    </source>
</evidence>
<dbReference type="GO" id="GO:0007095">
    <property type="term" value="P:mitotic G2 DNA damage checkpoint signaling"/>
    <property type="evidence" value="ECO:0007669"/>
    <property type="project" value="TreeGrafter"/>
</dbReference>
<evidence type="ECO:0000256" key="2">
    <source>
        <dbReference type="SAM" id="MobiDB-lite"/>
    </source>
</evidence>
<organism evidence="4">
    <name type="scientific">Anopheles sinensis</name>
    <name type="common">Mosquito</name>
    <dbReference type="NCBI Taxonomy" id="74873"/>
    <lineage>
        <taxon>Eukaryota</taxon>
        <taxon>Metazoa</taxon>
        <taxon>Ecdysozoa</taxon>
        <taxon>Arthropoda</taxon>
        <taxon>Hexapoda</taxon>
        <taxon>Insecta</taxon>
        <taxon>Pterygota</taxon>
        <taxon>Neoptera</taxon>
        <taxon>Endopterygota</taxon>
        <taxon>Diptera</taxon>
        <taxon>Nematocera</taxon>
        <taxon>Culicoidea</taxon>
        <taxon>Culicidae</taxon>
        <taxon>Anophelinae</taxon>
        <taxon>Anopheles</taxon>
    </lineage>
</organism>
<dbReference type="InterPro" id="IPR049936">
    <property type="entry name" value="TopBP1_BRCT_8"/>
</dbReference>
<dbReference type="PANTHER" id="PTHR13561">
    <property type="entry name" value="DNA REPLICATION REGULATOR DPB11-RELATED"/>
    <property type="match status" value="1"/>
</dbReference>
<evidence type="ECO:0000313" key="4">
    <source>
        <dbReference type="EMBL" id="KFB41202.1"/>
    </source>
</evidence>
<dbReference type="InterPro" id="IPR001357">
    <property type="entry name" value="BRCT_dom"/>
</dbReference>
<feature type="compositionally biased region" description="Low complexity" evidence="2">
    <location>
        <begin position="338"/>
        <end position="348"/>
    </location>
</feature>
<feature type="region of interest" description="Disordered" evidence="2">
    <location>
        <begin position="305"/>
        <end position="361"/>
    </location>
</feature>
<dbReference type="VEuPathDB" id="VectorBase:ASIC008766"/>
<dbReference type="Proteomes" id="UP000030765">
    <property type="component" value="Unassembled WGS sequence"/>
</dbReference>
<reference evidence="4 6" key="1">
    <citation type="journal article" date="2014" name="BMC Genomics">
        <title>Genome sequence of Anopheles sinensis provides insight into genetics basis of mosquito competence for malaria parasites.</title>
        <authorList>
            <person name="Zhou D."/>
            <person name="Zhang D."/>
            <person name="Ding G."/>
            <person name="Shi L."/>
            <person name="Hou Q."/>
            <person name="Ye Y."/>
            <person name="Xu Y."/>
            <person name="Zhou H."/>
            <person name="Xiong C."/>
            <person name="Li S."/>
            <person name="Yu J."/>
            <person name="Hong S."/>
            <person name="Yu X."/>
            <person name="Zou P."/>
            <person name="Chen C."/>
            <person name="Chang X."/>
            <person name="Wang W."/>
            <person name="Lv Y."/>
            <person name="Sun Y."/>
            <person name="Ma L."/>
            <person name="Shen B."/>
            <person name="Zhu C."/>
        </authorList>
    </citation>
    <scope>NUCLEOTIDE SEQUENCE [LARGE SCALE GENOMIC DNA]</scope>
</reference>
<gene>
    <name evidence="4" type="ORF">ZHAS_00008766</name>
</gene>
<accession>A0A084VTA8</accession>
<dbReference type="SMART" id="SM00292">
    <property type="entry name" value="BRCT"/>
    <property type="match status" value="4"/>
</dbReference>
<feature type="domain" description="BRCT" evidence="3">
    <location>
        <begin position="91"/>
        <end position="180"/>
    </location>
</feature>
<feature type="region of interest" description="Disordered" evidence="2">
    <location>
        <begin position="472"/>
        <end position="494"/>
    </location>
</feature>
<dbReference type="GO" id="GO:0033314">
    <property type="term" value="P:mitotic DNA replication checkpoint signaling"/>
    <property type="evidence" value="ECO:0007669"/>
    <property type="project" value="TreeGrafter"/>
</dbReference>
<feature type="region of interest" description="Disordered" evidence="2">
    <location>
        <begin position="526"/>
        <end position="639"/>
    </location>
</feature>
<feature type="compositionally biased region" description="Acidic residues" evidence="2">
    <location>
        <begin position="598"/>
        <end position="607"/>
    </location>
</feature>
<dbReference type="InterPro" id="IPR036420">
    <property type="entry name" value="BRCT_dom_sf"/>
</dbReference>
<proteinExistence type="predicted"/>
<dbReference type="SUPFAM" id="SSF52113">
    <property type="entry name" value="BRCT domain"/>
    <property type="match status" value="3"/>
</dbReference>
<dbReference type="Pfam" id="PF12738">
    <property type="entry name" value="PTCB-BRCT"/>
    <property type="match status" value="1"/>
</dbReference>
<keyword evidence="1" id="KW-0677">Repeat</keyword>
<feature type="compositionally biased region" description="Basic and acidic residues" evidence="2">
    <location>
        <begin position="581"/>
        <end position="597"/>
    </location>
</feature>
<feature type="region of interest" description="Disordered" evidence="2">
    <location>
        <begin position="216"/>
        <end position="248"/>
    </location>
</feature>
<evidence type="ECO:0000256" key="1">
    <source>
        <dbReference type="ARBA" id="ARBA00022737"/>
    </source>
</evidence>
<dbReference type="CDD" id="cd17738">
    <property type="entry name" value="BRCT_TopBP1_rpt7"/>
    <property type="match status" value="1"/>
</dbReference>
<dbReference type="PANTHER" id="PTHR13561:SF20">
    <property type="entry name" value="DNA TOPOISOMERASE 2-BINDING PROTEIN 1"/>
    <property type="match status" value="1"/>
</dbReference>
<dbReference type="VEuPathDB" id="VectorBase:ASIS014940"/>
<sequence>MLGKTLFVFGFSEEDAVQIITDVKYCGGTIVDETYRDEVDYIILPTSCIGRPDFQVKGRETVNCIWLETCVQDGQCYPMEYYFEPIPYDEDDPRPLEGETIVISSYSGPERNFLIAMGGMLGASVQERLVRKAAPLLVCKEPSGAKYDAAIQWDLTVVRGEWLRECARTKRRVPEGPYLVGDSICSGKNIPTGGGMMNAGCLPTTSTDDVDIESVREEPTKGPAADDVSMHPQASSTMKPLPKPSGGEFRYISEQKTRETTDLQYGFNRLSTPELRKMSSDDRMIYSQELDKYEELVVAQRTQRKPFNPNEGTNPVVTVTGTMDSPTVPRNRRLSALTGASSSRSPATPGGGAGPNTSANVTPLGTLGGEYEALSVTQRVADFETPVRETLYRALKDEEEKERNASPRTRRMKELLATPHGPAGAADGHIRTPTLPECMTKPVTPYGFRPDASPENHAFHKRKLQHWDRFHKPQPAESSGSGETASQKERRMSTPLSEIKRRFWRENFGDEYVDYIESKYTTQTNVQSLNRSAGQEEEEEEEIAGTQQAARKDPSPSAVDKGRPASSKDAAPSTSGISRSSTHDRGNISGEKRSRSELEEDDGEENDNTAGDGSNESGSLAAGQKVPDETDGPVAKKPLLTGTDDAVVKRFSDCISAARESAKKKARNYVPPEQFLSEQEIYDSEINAGVGGVIWRDRDIENVQLNKAAASPKRHAKDAVFAISGVQEDVRVALAKKIEHLKGRLASDPNRYDPACTHIVCGKPNRGEKMLSGMAAGKWILSTKYLDDSYEAGYFLDEENYEWGNPKAAKNLATLTTAGELEAATAAYTWRKRIATDGGKHDGAFTGFRVLLVAPKKEQFVRLLQSGGGTVVDCDPPFINSDRAMTATHCFVDRKMKLSSEDHRVLAEAGIAVLSIMYLNAYLTSETLPDPNNFQLPM</sequence>
<dbReference type="STRING" id="74873.A0A084VTA8"/>
<dbReference type="CDD" id="cd17728">
    <property type="entry name" value="BRCT_TopBP1_rpt8"/>
    <property type="match status" value="1"/>
</dbReference>
<evidence type="ECO:0000313" key="6">
    <source>
        <dbReference type="Proteomes" id="UP000030765"/>
    </source>
</evidence>
<feature type="domain" description="BRCT" evidence="3">
    <location>
        <begin position="1"/>
        <end position="84"/>
    </location>
</feature>
<dbReference type="EMBL" id="KE525074">
    <property type="protein sequence ID" value="KFB41202.1"/>
    <property type="molecule type" value="Genomic_DNA"/>
</dbReference>
<dbReference type="PROSITE" id="PS50172">
    <property type="entry name" value="BRCT"/>
    <property type="match status" value="2"/>
</dbReference>
<dbReference type="OrthoDB" id="251770at2759"/>
<feature type="compositionally biased region" description="Polar residues" evidence="2">
    <location>
        <begin position="476"/>
        <end position="485"/>
    </location>
</feature>
<dbReference type="EMBL" id="ATLV01016287">
    <property type="status" value="NOT_ANNOTATED_CDS"/>
    <property type="molecule type" value="Genomic_DNA"/>
</dbReference>
<dbReference type="Gene3D" id="3.40.50.10190">
    <property type="entry name" value="BRCT domain"/>
    <property type="match status" value="4"/>
</dbReference>
<dbReference type="Pfam" id="PF00533">
    <property type="entry name" value="BRCT"/>
    <property type="match status" value="1"/>
</dbReference>
<dbReference type="EnsemblMetazoa" id="ASIC008766-RA">
    <property type="protein sequence ID" value="ASIC008766-PA"/>
    <property type="gene ID" value="ASIC008766"/>
</dbReference>
<feature type="compositionally biased region" description="Polar residues" evidence="2">
    <location>
        <begin position="310"/>
        <end position="325"/>
    </location>
</feature>
<dbReference type="FunFam" id="3.40.50.10190:FF:000018">
    <property type="entry name" value="DNA topoisomerase 2-binding protein 1"/>
    <property type="match status" value="1"/>
</dbReference>
<dbReference type="GO" id="GO:0006270">
    <property type="term" value="P:DNA replication initiation"/>
    <property type="evidence" value="ECO:0007669"/>
    <property type="project" value="TreeGrafter"/>
</dbReference>
<evidence type="ECO:0000313" key="5">
    <source>
        <dbReference type="EnsemblMetazoa" id="ASIC008766-PA"/>
    </source>
</evidence>
<name>A0A084VTA8_ANOSI</name>
<dbReference type="OMA" id="ACTHIVC"/>